<evidence type="ECO:0000313" key="5">
    <source>
        <dbReference type="Proteomes" id="UP001144036"/>
    </source>
</evidence>
<dbReference type="PANTHER" id="PTHR21240:SF28">
    <property type="entry name" value="ISO-OROTATE DECARBOXYLASE (EUROFUNG)"/>
    <property type="match status" value="1"/>
</dbReference>
<dbReference type="InterPro" id="IPR032465">
    <property type="entry name" value="ACMSD"/>
</dbReference>
<comment type="caution">
    <text evidence="4">The sequence shown here is derived from an EMBL/GenBank/DDBJ whole genome shotgun (WGS) entry which is preliminary data.</text>
</comment>
<reference evidence="4" key="1">
    <citation type="submission" date="2022-11" db="EMBL/GenBank/DDBJ databases">
        <title>Nonomuraea corallina sp. nov., a new species of the genus Nonomuraea isolated from sea side sediment in Thai sea.</title>
        <authorList>
            <person name="Ngamcharungchit C."/>
            <person name="Matsumoto A."/>
            <person name="Suriyachadkun C."/>
            <person name="Panbangred W."/>
            <person name="Inahashi Y."/>
            <person name="Intra B."/>
        </authorList>
    </citation>
    <scope>NUCLEOTIDE SEQUENCE</scope>
    <source>
        <strain evidence="4">MCN248</strain>
    </source>
</reference>
<sequence>MSDQRHGPPATGSSEGAGGRRAPVIDVHAHAVLEVSLGAAGAAGPELGVADDGTPFYRVGGYVLRGVRYAGSPFMDVDVRVAAMDEAGVDVQLLSPNPLTYFDRLDAGPALAYARTHNDALAATVAAYPGRLLGAAQLPVQDVGASIAEARRAVRELGLAAVYVDTDPAGRTLDDPELDPLYEALVDLDVPLFVHPSPLGPDGPPADPRLRRFDLDLLFGFARDETLAVAALVFGGVLERHPGLDVCVSHGGGAAAFVAGRFARAVVKRPWAGAKLRENGFEHYYRRLWFDTHVHDERALNLLAEHAGTERLVFGTNFAGWDSGAHEGPGLDPAVLSANAARLLRLNDLSA</sequence>
<name>A0ABT4S869_9ACTN</name>
<gene>
    <name evidence="4" type="ORF">OUY22_08375</name>
</gene>
<dbReference type="Pfam" id="PF04909">
    <property type="entry name" value="Amidohydro_2"/>
    <property type="match status" value="1"/>
</dbReference>
<feature type="domain" description="Amidohydrolase-related" evidence="3">
    <location>
        <begin position="25"/>
        <end position="343"/>
    </location>
</feature>
<dbReference type="InterPro" id="IPR032466">
    <property type="entry name" value="Metal_Hydrolase"/>
</dbReference>
<dbReference type="Proteomes" id="UP001144036">
    <property type="component" value="Unassembled WGS sequence"/>
</dbReference>
<dbReference type="PANTHER" id="PTHR21240">
    <property type="entry name" value="2-AMINO-3-CARBOXYLMUCONATE-6-SEMIALDEHYDE DECARBOXYLASE"/>
    <property type="match status" value="1"/>
</dbReference>
<feature type="region of interest" description="Disordered" evidence="2">
    <location>
        <begin position="1"/>
        <end position="20"/>
    </location>
</feature>
<evidence type="ECO:0000256" key="2">
    <source>
        <dbReference type="SAM" id="MobiDB-lite"/>
    </source>
</evidence>
<evidence type="ECO:0000259" key="3">
    <source>
        <dbReference type="Pfam" id="PF04909"/>
    </source>
</evidence>
<keyword evidence="5" id="KW-1185">Reference proteome</keyword>
<organism evidence="4 5">
    <name type="scientific">Nonomuraea corallina</name>
    <dbReference type="NCBI Taxonomy" id="2989783"/>
    <lineage>
        <taxon>Bacteria</taxon>
        <taxon>Bacillati</taxon>
        <taxon>Actinomycetota</taxon>
        <taxon>Actinomycetes</taxon>
        <taxon>Streptosporangiales</taxon>
        <taxon>Streptosporangiaceae</taxon>
        <taxon>Nonomuraea</taxon>
    </lineage>
</organism>
<dbReference type="InterPro" id="IPR006680">
    <property type="entry name" value="Amidohydro-rel"/>
</dbReference>
<dbReference type="EMBL" id="JAPNNL010000021">
    <property type="protein sequence ID" value="MDA0633432.1"/>
    <property type="molecule type" value="Genomic_DNA"/>
</dbReference>
<keyword evidence="1" id="KW-0456">Lyase</keyword>
<evidence type="ECO:0000313" key="4">
    <source>
        <dbReference type="EMBL" id="MDA0633432.1"/>
    </source>
</evidence>
<evidence type="ECO:0000256" key="1">
    <source>
        <dbReference type="ARBA" id="ARBA00023239"/>
    </source>
</evidence>
<dbReference type="SUPFAM" id="SSF51556">
    <property type="entry name" value="Metallo-dependent hydrolases"/>
    <property type="match status" value="1"/>
</dbReference>
<accession>A0ABT4S869</accession>
<dbReference type="RefSeq" id="WP_270154237.1">
    <property type="nucleotide sequence ID" value="NZ_JAPNNL010000021.1"/>
</dbReference>
<protein>
    <submittedName>
        <fullName evidence="4">Amidohydrolase family protein</fullName>
    </submittedName>
</protein>
<proteinExistence type="predicted"/>
<dbReference type="Gene3D" id="3.20.20.140">
    <property type="entry name" value="Metal-dependent hydrolases"/>
    <property type="match status" value="1"/>
</dbReference>